<gene>
    <name evidence="1" type="ORF">KAK10_06165</name>
</gene>
<organism evidence="1 2">
    <name type="scientific">Periweissella beninensis</name>
    <dbReference type="NCBI Taxonomy" id="504936"/>
    <lineage>
        <taxon>Bacteria</taxon>
        <taxon>Bacillati</taxon>
        <taxon>Bacillota</taxon>
        <taxon>Bacilli</taxon>
        <taxon>Lactobacillales</taxon>
        <taxon>Lactobacillaceae</taxon>
        <taxon>Periweissella</taxon>
    </lineage>
</organism>
<proteinExistence type="predicted"/>
<dbReference type="EMBL" id="JAGMVS010000064">
    <property type="protein sequence ID" value="MCM2437490.1"/>
    <property type="molecule type" value="Genomic_DNA"/>
</dbReference>
<keyword evidence="2" id="KW-1185">Reference proteome</keyword>
<evidence type="ECO:0000313" key="1">
    <source>
        <dbReference type="EMBL" id="MCM2437490.1"/>
    </source>
</evidence>
<sequence length="86" mass="9995">MGNSITKIANKVNEFPKLWLSLRQTTYAFHNNSNWYAKNNITIKLKTEINGIHKNFVINGFLTLRISQYKYPKLPANNPKKTKAKN</sequence>
<comment type="caution">
    <text evidence="1">The sequence shown here is derived from an EMBL/GenBank/DDBJ whole genome shotgun (WGS) entry which is preliminary data.</text>
</comment>
<evidence type="ECO:0000313" key="2">
    <source>
        <dbReference type="Proteomes" id="UP001057481"/>
    </source>
</evidence>
<reference evidence="1" key="1">
    <citation type="submission" date="2021-04" db="EMBL/GenBank/DDBJ databases">
        <title>Taxonomic assessment of Weissella genus.</title>
        <authorList>
            <person name="Fanelli F."/>
            <person name="Chieffi D."/>
            <person name="Dell'Aquila A."/>
            <person name="Gyu-Sung C."/>
            <person name="Franz C.M.A.P."/>
            <person name="Fusco V."/>
        </authorList>
    </citation>
    <scope>NUCLEOTIDE SEQUENCE</scope>
    <source>
        <strain evidence="1">LMG 25373</strain>
    </source>
</reference>
<accession>A0ABT0VI39</accession>
<protein>
    <submittedName>
        <fullName evidence="1">Uncharacterized protein</fullName>
    </submittedName>
</protein>
<name>A0ABT0VI39_9LACO</name>
<dbReference type="Proteomes" id="UP001057481">
    <property type="component" value="Unassembled WGS sequence"/>
</dbReference>